<organism evidence="3 4">
    <name type="scientific">Coptis chinensis</name>
    <dbReference type="NCBI Taxonomy" id="261450"/>
    <lineage>
        <taxon>Eukaryota</taxon>
        <taxon>Viridiplantae</taxon>
        <taxon>Streptophyta</taxon>
        <taxon>Embryophyta</taxon>
        <taxon>Tracheophyta</taxon>
        <taxon>Spermatophyta</taxon>
        <taxon>Magnoliopsida</taxon>
        <taxon>Ranunculales</taxon>
        <taxon>Ranunculaceae</taxon>
        <taxon>Coptidoideae</taxon>
        <taxon>Coptis</taxon>
    </lineage>
</organism>
<dbReference type="CDD" id="cd03031">
    <property type="entry name" value="GRX_GRX_like"/>
    <property type="match status" value="1"/>
</dbReference>
<dbReference type="Gene3D" id="3.40.30.10">
    <property type="entry name" value="Glutaredoxin"/>
    <property type="match status" value="1"/>
</dbReference>
<feature type="coiled-coil region" evidence="1">
    <location>
        <begin position="71"/>
        <end position="98"/>
    </location>
</feature>
<keyword evidence="4" id="KW-1185">Reference proteome</keyword>
<evidence type="ECO:0000313" key="3">
    <source>
        <dbReference type="EMBL" id="KAF9595487.1"/>
    </source>
</evidence>
<accession>A0A835HC18</accession>
<dbReference type="InterPro" id="IPR036249">
    <property type="entry name" value="Thioredoxin-like_sf"/>
</dbReference>
<dbReference type="PANTHER" id="PTHR45669">
    <property type="entry name" value="GLUTAREDOXIN DOMAIN-CONTAINING CYSTEINE-RICH PROTEIN CG12206-RELATED"/>
    <property type="match status" value="1"/>
</dbReference>
<proteinExistence type="predicted"/>
<feature type="domain" description="Glutaredoxin" evidence="2">
    <location>
        <begin position="240"/>
        <end position="306"/>
    </location>
</feature>
<dbReference type="Pfam" id="PF00462">
    <property type="entry name" value="Glutaredoxin"/>
    <property type="match status" value="1"/>
</dbReference>
<dbReference type="OrthoDB" id="423313at2759"/>
<dbReference type="Pfam" id="PF23733">
    <property type="entry name" value="GRXCR1-2_C"/>
    <property type="match status" value="1"/>
</dbReference>
<evidence type="ECO:0000313" key="4">
    <source>
        <dbReference type="Proteomes" id="UP000631114"/>
    </source>
</evidence>
<dbReference type="AlphaFoldDB" id="A0A835HC18"/>
<dbReference type="Proteomes" id="UP000631114">
    <property type="component" value="Unassembled WGS sequence"/>
</dbReference>
<dbReference type="EMBL" id="JADFTS010000007">
    <property type="protein sequence ID" value="KAF9595487.1"/>
    <property type="molecule type" value="Genomic_DNA"/>
</dbReference>
<keyword evidence="1" id="KW-0175">Coiled coil</keyword>
<sequence length="385" mass="43216">MKGVKGKFLKKLKSIKPVGVLKQARVLHINAFNGFLDPSSSSSSSPLNTNSVILQDSSNYRNQEDHRSVQVKNLDVDIAELIKDLEDEEMEFGEGENKENIGPLLKKLKDPFLVPDDKEKFKNPTLSESENDLSCAPSSFHRVDSTSLKDNSEIVGVDVSSFRRPDLSAGSLFDPNLLAAFDKARMEHIILLEALREARIEEKKVEEVEEEGPPLKARRLDEDPLLEFEEKCPPGGSELVILYTTSLRGIRKTFEDCQSIRFLLDSFKILFHERDVSMHLEYREEMWRILDSRVVPPRLFIKGRYIGGADTVVTLHEQGKLLQLLEGLPRDQSTSPCDGCGGMHFILCYNCNGSRKISPDGSDDGLSVQCPQCNENGLLVCPMCC</sequence>
<dbReference type="PROSITE" id="PS51354">
    <property type="entry name" value="GLUTAREDOXIN_2"/>
    <property type="match status" value="1"/>
</dbReference>
<gene>
    <name evidence="3" type="ORF">IFM89_000405</name>
</gene>
<name>A0A835HC18_9MAGN</name>
<reference evidence="3 4" key="1">
    <citation type="submission" date="2020-10" db="EMBL/GenBank/DDBJ databases">
        <title>The Coptis chinensis genome and diversification of protoberbering-type alkaloids.</title>
        <authorList>
            <person name="Wang B."/>
            <person name="Shu S."/>
            <person name="Song C."/>
            <person name="Liu Y."/>
        </authorList>
    </citation>
    <scope>NUCLEOTIDE SEQUENCE [LARGE SCALE GENOMIC DNA]</scope>
    <source>
        <strain evidence="3">HL-2020</strain>
        <tissue evidence="3">Leaf</tissue>
    </source>
</reference>
<dbReference type="InterPro" id="IPR002109">
    <property type="entry name" value="Glutaredoxin"/>
</dbReference>
<dbReference type="PANTHER" id="PTHR45669:SF14">
    <property type="entry name" value="EMB|CAB81925.1-RELATED"/>
    <property type="match status" value="1"/>
</dbReference>
<evidence type="ECO:0000259" key="2">
    <source>
        <dbReference type="Pfam" id="PF00462"/>
    </source>
</evidence>
<protein>
    <recommendedName>
        <fullName evidence="2">Glutaredoxin domain-containing protein</fullName>
    </recommendedName>
</protein>
<dbReference type="SUPFAM" id="SSF52833">
    <property type="entry name" value="Thioredoxin-like"/>
    <property type="match status" value="1"/>
</dbReference>
<comment type="caution">
    <text evidence="3">The sequence shown here is derived from an EMBL/GenBank/DDBJ whole genome shotgun (WGS) entry which is preliminary data.</text>
</comment>
<evidence type="ECO:0000256" key="1">
    <source>
        <dbReference type="SAM" id="Coils"/>
    </source>
</evidence>